<sequence length="180" mass="21102">MKSMRFSYIEPRAKYLISKLSKIWVFYIFLSFVVIGGLVWFMHNAIKRAQDNASDLTIQERLYRHEISRLQVKTDETLKLIKEAKKRLNYNDDIRDVLQGLLNIVPDLITINSIEIDQQSVVVSGKTPSKEAFYFLFQNKLNPMFDYSRAEFFPLSDGWFNFVSTNFSNSLLIKNPESIK</sequence>
<keyword evidence="1" id="KW-0812">Transmembrane</keyword>
<feature type="transmembrane region" description="Helical" evidence="1">
    <location>
        <begin position="21"/>
        <end position="42"/>
    </location>
</feature>
<evidence type="ECO:0000313" key="2">
    <source>
        <dbReference type="EMBL" id="EMG94727.1"/>
    </source>
</evidence>
<dbReference type="Proteomes" id="UP000012012">
    <property type="component" value="Unassembled WGS sequence"/>
</dbReference>
<comment type="caution">
    <text evidence="2">The sequence shown here is derived from an EMBL/GenBank/DDBJ whole genome shotgun (WGS) entry which is preliminary data.</text>
</comment>
<name>A0AAV3IE55_HELPX</name>
<organism evidence="2 3">
    <name type="scientific">Helicobacter pylori GAM120Ai</name>
    <dbReference type="NCBI Taxonomy" id="1159029"/>
    <lineage>
        <taxon>Bacteria</taxon>
        <taxon>Pseudomonadati</taxon>
        <taxon>Campylobacterota</taxon>
        <taxon>Epsilonproteobacteria</taxon>
        <taxon>Campylobacterales</taxon>
        <taxon>Helicobacteraceae</taxon>
        <taxon>Helicobacter</taxon>
    </lineage>
</organism>
<proteinExistence type="predicted"/>
<keyword evidence="1" id="KW-0472">Membrane</keyword>
<accession>A0AAV3IE55</accession>
<reference evidence="2 3" key="1">
    <citation type="submission" date="2012-11" db="EMBL/GenBank/DDBJ databases">
        <authorList>
            <person name="Weinstock G."/>
            <person name="Sodergren E."/>
            <person name="Lobos E.A."/>
            <person name="Fulton L."/>
            <person name="Fulton R."/>
            <person name="Courtney L."/>
            <person name="Fronick C."/>
            <person name="O'Laughlin M."/>
            <person name="Godfrey J."/>
            <person name="Wilson R.M."/>
            <person name="Miner T."/>
            <person name="Farmer C."/>
            <person name="Delehaunty K."/>
            <person name="Cordes M."/>
            <person name="Minx P."/>
            <person name="Tomlinson C."/>
            <person name="Chen J."/>
            <person name="Wollam A."/>
            <person name="Pepin K.H."/>
            <person name="Bhonagiri V."/>
            <person name="Zhang X."/>
            <person name="Suruliraj S."/>
            <person name="Antonio M."/>
            <person name="Secka O."/>
            <person name="Thomas J."/>
            <person name="Warren W."/>
            <person name="Mitreva M."/>
            <person name="Mardis E.R."/>
            <person name="Wilson R.K."/>
        </authorList>
    </citation>
    <scope>NUCLEOTIDE SEQUENCE [LARGE SCALE GENOMIC DNA]</scope>
    <source>
        <strain evidence="2 3">GAM120Ai</strain>
    </source>
</reference>
<evidence type="ECO:0008006" key="4">
    <source>
        <dbReference type="Google" id="ProtNLM"/>
    </source>
</evidence>
<keyword evidence="1" id="KW-1133">Transmembrane helix</keyword>
<evidence type="ECO:0000313" key="3">
    <source>
        <dbReference type="Proteomes" id="UP000012012"/>
    </source>
</evidence>
<dbReference type="EMBL" id="APDF01000054">
    <property type="protein sequence ID" value="EMG94727.1"/>
    <property type="molecule type" value="Genomic_DNA"/>
</dbReference>
<gene>
    <name evidence="2" type="ORF">HMPREF1401_01141</name>
</gene>
<evidence type="ECO:0000256" key="1">
    <source>
        <dbReference type="SAM" id="Phobius"/>
    </source>
</evidence>
<protein>
    <recommendedName>
        <fullName evidence="4">Fimbrial assembly protein PilN</fullName>
    </recommendedName>
</protein>
<dbReference type="AlphaFoldDB" id="A0AAV3IE55"/>